<gene>
    <name evidence="1" type="ORF">CPAR01_03926</name>
</gene>
<name>A0ABQ9SUX3_9PEZI</name>
<dbReference type="EMBL" id="MOPA01000003">
    <property type="protein sequence ID" value="KAK1543293.1"/>
    <property type="molecule type" value="Genomic_DNA"/>
</dbReference>
<sequence length="262" mass="28436">MGAPYDVSLGHTASGPSCCLSCLCRCIRPRSAHCQVSQIPLTRIGCLLSASEARFHGKHSVPLRLRRYFLSALSRCSIVLDRGGLGFRSILTKSRPIARPSIPLAQTFPAVIEGLCAVSPTSLIKTASSWSGDIPMHASLKVRVMSHKRHTSEAASWDNSDDSATDAFQGLPVLSMSRPPTTQEVKVDAILFSSGHRSVRARRGEGRNALTIQVVLFLRLRFPFPRLGKTGRLAARLAVAGNCETCTSEATAHQPLLVQHWT</sequence>
<accession>A0ABQ9SUX3</accession>
<protein>
    <submittedName>
        <fullName evidence="1">Uncharacterized protein</fullName>
    </submittedName>
</protein>
<dbReference type="Proteomes" id="UP001241169">
    <property type="component" value="Unassembled WGS sequence"/>
</dbReference>
<organism evidence="1 2">
    <name type="scientific">Colletotrichum paranaense</name>
    <dbReference type="NCBI Taxonomy" id="1914294"/>
    <lineage>
        <taxon>Eukaryota</taxon>
        <taxon>Fungi</taxon>
        <taxon>Dikarya</taxon>
        <taxon>Ascomycota</taxon>
        <taxon>Pezizomycotina</taxon>
        <taxon>Sordariomycetes</taxon>
        <taxon>Hypocreomycetidae</taxon>
        <taxon>Glomerellales</taxon>
        <taxon>Glomerellaceae</taxon>
        <taxon>Colletotrichum</taxon>
        <taxon>Colletotrichum acutatum species complex</taxon>
    </lineage>
</organism>
<evidence type="ECO:0000313" key="1">
    <source>
        <dbReference type="EMBL" id="KAK1543293.1"/>
    </source>
</evidence>
<keyword evidence="2" id="KW-1185">Reference proteome</keyword>
<dbReference type="RefSeq" id="XP_060352416.1">
    <property type="nucleotide sequence ID" value="XM_060488210.1"/>
</dbReference>
<comment type="caution">
    <text evidence="1">The sequence shown here is derived from an EMBL/GenBank/DDBJ whole genome shotgun (WGS) entry which is preliminary data.</text>
</comment>
<proteinExistence type="predicted"/>
<evidence type="ECO:0000313" key="2">
    <source>
        <dbReference type="Proteomes" id="UP001241169"/>
    </source>
</evidence>
<reference evidence="1 2" key="1">
    <citation type="submission" date="2016-10" db="EMBL/GenBank/DDBJ databases">
        <title>The genome sequence of Colletotrichum fioriniae PJ7.</title>
        <authorList>
            <person name="Baroncelli R."/>
        </authorList>
    </citation>
    <scope>NUCLEOTIDE SEQUENCE [LARGE SCALE GENOMIC DNA]</scope>
    <source>
        <strain evidence="1 2">IMI 384185</strain>
    </source>
</reference>
<dbReference type="GeneID" id="85372109"/>